<dbReference type="VEuPathDB" id="TriTrypDB:TvY486_0904000"/>
<dbReference type="EMBL" id="HE573025">
    <property type="protein sequence ID" value="CCC50579.1"/>
    <property type="molecule type" value="Genomic_DNA"/>
</dbReference>
<keyword evidence="1" id="KW-0812">Transmembrane</keyword>
<evidence type="ECO:0000256" key="1">
    <source>
        <dbReference type="SAM" id="Phobius"/>
    </source>
</evidence>
<reference evidence="2" key="1">
    <citation type="journal article" date="2012" name="Proc. Natl. Acad. Sci. U.S.A.">
        <title>Antigenic diversity is generated by distinct evolutionary mechanisms in African trypanosome species.</title>
        <authorList>
            <person name="Jackson A.P."/>
            <person name="Berry A."/>
            <person name="Aslett M."/>
            <person name="Allison H.C."/>
            <person name="Burton P."/>
            <person name="Vavrova-Anderson J."/>
            <person name="Brown R."/>
            <person name="Browne H."/>
            <person name="Corton N."/>
            <person name="Hauser H."/>
            <person name="Gamble J."/>
            <person name="Gilderthorp R."/>
            <person name="Marcello L."/>
            <person name="McQuillan J."/>
            <person name="Otto T.D."/>
            <person name="Quail M.A."/>
            <person name="Sanders M.J."/>
            <person name="van Tonder A."/>
            <person name="Ginger M.L."/>
            <person name="Field M.C."/>
            <person name="Barry J.D."/>
            <person name="Hertz-Fowler C."/>
            <person name="Berriman M."/>
        </authorList>
    </citation>
    <scope>NUCLEOTIDE SEQUENCE</scope>
    <source>
        <strain evidence="2">Y486</strain>
    </source>
</reference>
<dbReference type="AlphaFoldDB" id="G0U2S5"/>
<proteinExistence type="predicted"/>
<keyword evidence="1" id="KW-0472">Membrane</keyword>
<evidence type="ECO:0000313" key="2">
    <source>
        <dbReference type="EMBL" id="CCC50579.1"/>
    </source>
</evidence>
<keyword evidence="1" id="KW-1133">Transmembrane helix</keyword>
<accession>G0U2S5</accession>
<feature type="transmembrane region" description="Helical" evidence="1">
    <location>
        <begin position="141"/>
        <end position="165"/>
    </location>
</feature>
<gene>
    <name evidence="2" type="ORF">TVY486_0904000</name>
</gene>
<protein>
    <submittedName>
        <fullName evidence="2">Uncharacterized protein</fullName>
    </submittedName>
</protein>
<organism evidence="2">
    <name type="scientific">Trypanosoma vivax (strain Y486)</name>
    <dbReference type="NCBI Taxonomy" id="1055687"/>
    <lineage>
        <taxon>Eukaryota</taxon>
        <taxon>Discoba</taxon>
        <taxon>Euglenozoa</taxon>
        <taxon>Kinetoplastea</taxon>
        <taxon>Metakinetoplastina</taxon>
        <taxon>Trypanosomatida</taxon>
        <taxon>Trypanosomatidae</taxon>
        <taxon>Trypanosoma</taxon>
        <taxon>Duttonella</taxon>
    </lineage>
</organism>
<name>G0U2S5_TRYVY</name>
<sequence>MVCITSLPGSTVSLDTGAQTPLWWHKELVVEVRGLTPRSPRDSVSSSGGSYTLPLLTFFILLCTTPPPSVIRYFHCMCIQDRALSTLTHMRTRMCRLCPITLLRCNRAFITPFHDLCQRPAAATPPLSCALELGRSTTHKWGCFSASFFFIFPFCLCFCFIIIIVPPHPTSTPTTFLLNDWCPFVSPGPVWKGVDKRTGSQQLYTYTPAPTQSPSFARVAN</sequence>